<dbReference type="PANTHER" id="PTHR22939:SF130">
    <property type="entry name" value="PERIPLASMIC SERINE ENDOPROTEASE DEGP-LIKE-RELATED"/>
    <property type="match status" value="1"/>
</dbReference>
<feature type="binding site" evidence="16">
    <location>
        <position position="123"/>
    </location>
    <ligand>
        <name>substrate</name>
    </ligand>
</feature>
<dbReference type="OrthoDB" id="9758917at2"/>
<feature type="active site" description="Charge relay system" evidence="15">
    <location>
        <position position="123"/>
    </location>
</feature>
<name>A0A125T2P8_HALHR</name>
<dbReference type="Gene3D" id="2.30.42.60">
    <property type="match status" value="1"/>
</dbReference>
<dbReference type="PROSITE" id="PS50106">
    <property type="entry name" value="PDZ"/>
    <property type="match status" value="1"/>
</dbReference>
<evidence type="ECO:0000256" key="1">
    <source>
        <dbReference type="ARBA" id="ARBA00001772"/>
    </source>
</evidence>
<gene>
    <name evidence="19" type="primary">mucD</name>
    <name evidence="19" type="ORF">HH1059_16040</name>
</gene>
<dbReference type="NCBIfam" id="TIGR02037">
    <property type="entry name" value="degP_htrA_DO"/>
    <property type="match status" value="1"/>
</dbReference>
<dbReference type="Proteomes" id="UP000218890">
    <property type="component" value="Chromosome"/>
</dbReference>
<feature type="binding site" evidence="16">
    <location>
        <position position="153"/>
    </location>
    <ligand>
        <name>substrate</name>
    </ligand>
</feature>
<dbReference type="GO" id="GO:0006508">
    <property type="term" value="P:proteolysis"/>
    <property type="evidence" value="ECO:0007669"/>
    <property type="project" value="UniProtKB-KW"/>
</dbReference>
<evidence type="ECO:0000256" key="13">
    <source>
        <dbReference type="ARBA" id="ARBA00023016"/>
    </source>
</evidence>
<proteinExistence type="inferred from homology"/>
<protein>
    <recommendedName>
        <fullName evidence="6">Probable periplasmic serine endoprotease DegP-like</fullName>
        <ecNumber evidence="5">3.4.21.107</ecNumber>
    </recommendedName>
    <alternativeName>
        <fullName evidence="14">Protease Do</fullName>
    </alternativeName>
</protein>
<keyword evidence="7 19" id="KW-0645">Protease</keyword>
<reference evidence="19" key="1">
    <citation type="submission" date="2016-02" db="EMBL/GenBank/DDBJ databases">
        <title>Halorhodospira halochloris DSM-1059 complete genome, version 2.</title>
        <authorList>
            <person name="Tsukatani Y."/>
        </authorList>
    </citation>
    <scope>NUCLEOTIDE SEQUENCE</scope>
    <source>
        <strain evidence="19">DSM 1059</strain>
    </source>
</reference>
<keyword evidence="10" id="KW-0574">Periplasm</keyword>
<feature type="region of interest" description="Disordered" evidence="17">
    <location>
        <begin position="60"/>
        <end position="104"/>
    </location>
</feature>
<accession>A0A125T2P8</accession>
<dbReference type="PRINTS" id="PR00834">
    <property type="entry name" value="PROTEASES2C"/>
</dbReference>
<dbReference type="Gene3D" id="2.30.42.10">
    <property type="match status" value="1"/>
</dbReference>
<evidence type="ECO:0000256" key="8">
    <source>
        <dbReference type="ARBA" id="ARBA00022729"/>
    </source>
</evidence>
<dbReference type="GO" id="GO:0004252">
    <property type="term" value="F:serine-type endopeptidase activity"/>
    <property type="evidence" value="ECO:0007669"/>
    <property type="project" value="InterPro"/>
</dbReference>
<comment type="function">
    <text evidence="2">Might be efficient in the degradation of transiently denatured and unfolded proteins which accumulate in the periplasm following stress conditions.</text>
</comment>
<dbReference type="EC" id="3.4.21.107" evidence="5"/>
<comment type="subcellular location">
    <subcellularLocation>
        <location evidence="3">Periplasm</location>
    </subcellularLocation>
</comment>
<dbReference type="GO" id="GO:0042597">
    <property type="term" value="C:periplasmic space"/>
    <property type="evidence" value="ECO:0007669"/>
    <property type="project" value="UniProtKB-SubCell"/>
</dbReference>
<keyword evidence="20" id="KW-1185">Reference proteome</keyword>
<evidence type="ECO:0000256" key="16">
    <source>
        <dbReference type="PIRSR" id="PIRSR611782-2"/>
    </source>
</evidence>
<evidence type="ECO:0000256" key="6">
    <source>
        <dbReference type="ARBA" id="ARBA00013958"/>
    </source>
</evidence>
<organism evidence="19 20">
    <name type="scientific">Halorhodospira halochloris</name>
    <name type="common">Ectothiorhodospira halochloris</name>
    <dbReference type="NCBI Taxonomy" id="1052"/>
    <lineage>
        <taxon>Bacteria</taxon>
        <taxon>Pseudomonadati</taxon>
        <taxon>Pseudomonadota</taxon>
        <taxon>Gammaproteobacteria</taxon>
        <taxon>Chromatiales</taxon>
        <taxon>Ectothiorhodospiraceae</taxon>
        <taxon>Halorhodospira</taxon>
    </lineage>
</organism>
<keyword evidence="12" id="KW-0720">Serine protease</keyword>
<dbReference type="InterPro" id="IPR001940">
    <property type="entry name" value="Peptidase_S1C"/>
</dbReference>
<dbReference type="SUPFAM" id="SSF50494">
    <property type="entry name" value="Trypsin-like serine proteases"/>
    <property type="match status" value="1"/>
</dbReference>
<keyword evidence="9" id="KW-0677">Repeat</keyword>
<dbReference type="SUPFAM" id="SSF50156">
    <property type="entry name" value="PDZ domain-like"/>
    <property type="match status" value="2"/>
</dbReference>
<dbReference type="InterPro" id="IPR001478">
    <property type="entry name" value="PDZ"/>
</dbReference>
<evidence type="ECO:0000256" key="12">
    <source>
        <dbReference type="ARBA" id="ARBA00022825"/>
    </source>
</evidence>
<comment type="similarity">
    <text evidence="4">Belongs to the peptidase S1C family.</text>
</comment>
<sequence>MNGIRHGFWQGWTAFALLAMFFFSPSCLAQLPDFVDLVRENRAAVVNISTRQQFQQYDFLPEGLDPGQESLPDPHQAPRQGMPEGTPGHPHGQPMPDPFGKDGESLGSGFIIGSDGIILTNDHVTARAQEIIVRLSDGRELEAEVIGADERTDLAVLQIDAESLPTVSIGSGEDLAVGEWVLAIGSPFGFEHSVTSGIVSAKGRSLPHGNYVPYIQTDVAINPGNSGGPLFNLDGEVVGINSQIYSRTGGFMGLSFAIPIELAMEVAEQLQETGQVQRGWLGVMIQDVTRELAAGFGLDRPYGALVAELLEDGPAADAGIKSGDVILEFAGRSVDSSAALPPIVGRAEVGSTVEVVVLRDGEKKSVEVDIKPLPDDSRIAEPAADDEQGNVEQGEASAVGIRVEPLREEERSRLDLEKSDGGVLVTEVSGQEAIDAGFQPGDILVTLDHQPVSSAEEFATLAEDLESGSSVPVLVIRDGQPSFLALQVP</sequence>
<evidence type="ECO:0000256" key="10">
    <source>
        <dbReference type="ARBA" id="ARBA00022764"/>
    </source>
</evidence>
<dbReference type="CDD" id="cd10839">
    <property type="entry name" value="cpPDZ1_DegP-like"/>
    <property type="match status" value="1"/>
</dbReference>
<keyword evidence="8" id="KW-0732">Signal</keyword>
<dbReference type="AlphaFoldDB" id="A0A125T2P8"/>
<dbReference type="RefSeq" id="WP_096409697.1">
    <property type="nucleotide sequence ID" value="NZ_AP017372.2"/>
</dbReference>
<evidence type="ECO:0000256" key="17">
    <source>
        <dbReference type="SAM" id="MobiDB-lite"/>
    </source>
</evidence>
<dbReference type="PANTHER" id="PTHR22939">
    <property type="entry name" value="SERINE PROTEASE FAMILY S1C HTRA-RELATED"/>
    <property type="match status" value="1"/>
</dbReference>
<evidence type="ECO:0000256" key="14">
    <source>
        <dbReference type="ARBA" id="ARBA00032850"/>
    </source>
</evidence>
<evidence type="ECO:0000256" key="11">
    <source>
        <dbReference type="ARBA" id="ARBA00022801"/>
    </source>
</evidence>
<dbReference type="SMART" id="SM00228">
    <property type="entry name" value="PDZ"/>
    <property type="match status" value="2"/>
</dbReference>
<dbReference type="EMBL" id="AP017372">
    <property type="protein sequence ID" value="BAU58315.1"/>
    <property type="molecule type" value="Genomic_DNA"/>
</dbReference>
<keyword evidence="13" id="KW-0346">Stress response</keyword>
<evidence type="ECO:0000259" key="18">
    <source>
        <dbReference type="PROSITE" id="PS50106"/>
    </source>
</evidence>
<evidence type="ECO:0000256" key="4">
    <source>
        <dbReference type="ARBA" id="ARBA00010541"/>
    </source>
</evidence>
<evidence type="ECO:0000256" key="7">
    <source>
        <dbReference type="ARBA" id="ARBA00022670"/>
    </source>
</evidence>
<evidence type="ECO:0000256" key="2">
    <source>
        <dbReference type="ARBA" id="ARBA00002610"/>
    </source>
</evidence>
<feature type="domain" description="PDZ" evidence="18">
    <location>
        <begin position="265"/>
        <end position="361"/>
    </location>
</feature>
<evidence type="ECO:0000313" key="20">
    <source>
        <dbReference type="Proteomes" id="UP000218890"/>
    </source>
</evidence>
<evidence type="ECO:0000256" key="9">
    <source>
        <dbReference type="ARBA" id="ARBA00022737"/>
    </source>
</evidence>
<dbReference type="Pfam" id="PF13180">
    <property type="entry name" value="PDZ_2"/>
    <property type="match status" value="2"/>
</dbReference>
<dbReference type="InterPro" id="IPR009003">
    <property type="entry name" value="Peptidase_S1_PA"/>
</dbReference>
<keyword evidence="11" id="KW-0378">Hydrolase</keyword>
<dbReference type="Gene3D" id="2.40.10.120">
    <property type="match status" value="1"/>
</dbReference>
<feature type="active site" description="Charge relay system" evidence="15">
    <location>
        <position position="153"/>
    </location>
</feature>
<dbReference type="InterPro" id="IPR011782">
    <property type="entry name" value="Pept_S1C_Do"/>
</dbReference>
<feature type="active site" description="Charge relay system" evidence="15">
    <location>
        <position position="226"/>
    </location>
</feature>
<dbReference type="InterPro" id="IPR036034">
    <property type="entry name" value="PDZ_sf"/>
</dbReference>
<dbReference type="KEGG" id="hhk:HH1059_16040"/>
<feature type="binding site" evidence="16">
    <location>
        <begin position="224"/>
        <end position="226"/>
    </location>
    <ligand>
        <name>substrate</name>
    </ligand>
</feature>
<comment type="catalytic activity">
    <reaction evidence="1">
        <text>Acts on substrates that are at least partially unfolded. The cleavage site P1 residue is normally between a pair of hydrophobic residues, such as Val-|-Val.</text>
        <dbReference type="EC" id="3.4.21.107"/>
    </reaction>
</comment>
<evidence type="ECO:0000256" key="5">
    <source>
        <dbReference type="ARBA" id="ARBA00013035"/>
    </source>
</evidence>
<feature type="region of interest" description="Disordered" evidence="17">
    <location>
        <begin position="374"/>
        <end position="396"/>
    </location>
</feature>
<evidence type="ECO:0000256" key="15">
    <source>
        <dbReference type="PIRSR" id="PIRSR611782-1"/>
    </source>
</evidence>
<evidence type="ECO:0000256" key="3">
    <source>
        <dbReference type="ARBA" id="ARBA00004418"/>
    </source>
</evidence>
<evidence type="ECO:0000313" key="19">
    <source>
        <dbReference type="EMBL" id="BAU58315.1"/>
    </source>
</evidence>
<dbReference type="Pfam" id="PF13365">
    <property type="entry name" value="Trypsin_2"/>
    <property type="match status" value="1"/>
</dbReference>